<proteinExistence type="predicted"/>
<dbReference type="EMBL" id="AP018448">
    <property type="protein sequence ID" value="BBC29958.1"/>
    <property type="molecule type" value="Genomic_DNA"/>
</dbReference>
<evidence type="ECO:0000313" key="3">
    <source>
        <dbReference type="Proteomes" id="UP001321542"/>
    </source>
</evidence>
<organism evidence="2 3">
    <name type="scientific">Streptomyces graminofaciens</name>
    <dbReference type="NCBI Taxonomy" id="68212"/>
    <lineage>
        <taxon>Bacteria</taxon>
        <taxon>Bacillati</taxon>
        <taxon>Actinomycetota</taxon>
        <taxon>Actinomycetes</taxon>
        <taxon>Kitasatosporales</taxon>
        <taxon>Streptomycetaceae</taxon>
        <taxon>Streptomyces</taxon>
    </lineage>
</organism>
<evidence type="ECO:0000256" key="1">
    <source>
        <dbReference type="SAM" id="MobiDB-lite"/>
    </source>
</evidence>
<gene>
    <name evidence="2" type="ORF">SGFS_012520</name>
</gene>
<reference evidence="2 3" key="1">
    <citation type="journal article" date="2010" name="ChemBioChem">
        <title>Cloning and characterization of the biosynthetic gene cluster of 16-membered macrolide antibiotic FD-891: involvement of a dual functional cytochrome P450 monooxygenase catalyzing epoxidation and hydroxylation.</title>
        <authorList>
            <person name="Kudo F."/>
            <person name="Motegi A."/>
            <person name="Mizoue K."/>
            <person name="Eguchi T."/>
        </authorList>
    </citation>
    <scope>NUCLEOTIDE SEQUENCE [LARGE SCALE GENOMIC DNA]</scope>
    <source>
        <strain evidence="2 3">A-8890</strain>
    </source>
</reference>
<evidence type="ECO:0000313" key="2">
    <source>
        <dbReference type="EMBL" id="BBC29958.1"/>
    </source>
</evidence>
<accession>A0ABN5VAN6</accession>
<feature type="region of interest" description="Disordered" evidence="1">
    <location>
        <begin position="92"/>
        <end position="119"/>
    </location>
</feature>
<name>A0ABN5VAN6_9ACTN</name>
<sequence length="119" mass="13031">MALTEDRRTDLEGLAHHRFRRASAALDEWADLLDGDTADGRGRAHGLTSATFEIGAAPNGFLQKNEWVHPEGRSLPEATAVFPEGPLYFPAGTHPARYLPPANRDSGGGRRLTRRSCRP</sequence>
<protein>
    <submittedName>
        <fullName evidence="2">Uncharacterized protein</fullName>
    </submittedName>
</protein>
<reference evidence="2 3" key="2">
    <citation type="journal article" date="2023" name="ChemBioChem">
        <title>Acyltransferase Domain Exchange between Two Independent Type I Polyketide Synthases in the Same Producer Strain of Macrolide Antibiotics.</title>
        <authorList>
            <person name="Kudo F."/>
            <person name="Kishikawa K."/>
            <person name="Tsuboi K."/>
            <person name="Kido T."/>
            <person name="Usui T."/>
            <person name="Hashimoto J."/>
            <person name="Shin-Ya K."/>
            <person name="Miyanaga A."/>
            <person name="Eguchi T."/>
        </authorList>
    </citation>
    <scope>NUCLEOTIDE SEQUENCE [LARGE SCALE GENOMIC DNA]</scope>
    <source>
        <strain evidence="2 3">A-8890</strain>
    </source>
</reference>
<keyword evidence="3" id="KW-1185">Reference proteome</keyword>
<dbReference type="Proteomes" id="UP001321542">
    <property type="component" value="Chromosome"/>
</dbReference>